<protein>
    <submittedName>
        <fullName evidence="2">Beta-lactamase domain-containing protein</fullName>
    </submittedName>
</protein>
<keyword evidence="1" id="KW-1185">Reference proteome</keyword>
<sequence length="104" mass="11810">MGRGSIKDQSDTLRRMKFVKPELPWDGYFRGNPTSHQLFISESTTAMLIMTNVLIPGSVEYSEDLLLRSSTFSFDSLISRNTQDDVDCSLVLVWCNTFQCSFSV</sequence>
<accession>A0A0K0DP04</accession>
<organism evidence="1 2">
    <name type="scientific">Angiostrongylus cantonensis</name>
    <name type="common">Rat lungworm</name>
    <dbReference type="NCBI Taxonomy" id="6313"/>
    <lineage>
        <taxon>Eukaryota</taxon>
        <taxon>Metazoa</taxon>
        <taxon>Ecdysozoa</taxon>
        <taxon>Nematoda</taxon>
        <taxon>Chromadorea</taxon>
        <taxon>Rhabditida</taxon>
        <taxon>Rhabditina</taxon>
        <taxon>Rhabditomorpha</taxon>
        <taxon>Strongyloidea</taxon>
        <taxon>Metastrongylidae</taxon>
        <taxon>Angiostrongylus</taxon>
    </lineage>
</organism>
<evidence type="ECO:0000313" key="2">
    <source>
        <dbReference type="WBParaSite" id="ACAC_0001349301-mRNA-1"/>
    </source>
</evidence>
<evidence type="ECO:0000313" key="1">
    <source>
        <dbReference type="Proteomes" id="UP000035642"/>
    </source>
</evidence>
<name>A0A0K0DP04_ANGCA</name>
<dbReference type="Proteomes" id="UP000035642">
    <property type="component" value="Unassembled WGS sequence"/>
</dbReference>
<reference evidence="1" key="1">
    <citation type="submission" date="2012-09" db="EMBL/GenBank/DDBJ databases">
        <authorList>
            <person name="Martin A.A."/>
        </authorList>
    </citation>
    <scope>NUCLEOTIDE SEQUENCE</scope>
</reference>
<proteinExistence type="predicted"/>
<dbReference type="AlphaFoldDB" id="A0A0K0DP04"/>
<reference evidence="2" key="2">
    <citation type="submission" date="2017-02" db="UniProtKB">
        <authorList>
            <consortium name="WormBaseParasite"/>
        </authorList>
    </citation>
    <scope>IDENTIFICATION</scope>
</reference>
<dbReference type="WBParaSite" id="ACAC_0001349301-mRNA-1">
    <property type="protein sequence ID" value="ACAC_0001349301-mRNA-1"/>
    <property type="gene ID" value="ACAC_0001349301"/>
</dbReference>